<gene>
    <name evidence="1" type="ORF">K0M31_020057</name>
</gene>
<comment type="caution">
    <text evidence="1">The sequence shown here is derived from an EMBL/GenBank/DDBJ whole genome shotgun (WGS) entry which is preliminary data.</text>
</comment>
<dbReference type="EMBL" id="JAHYIQ010000009">
    <property type="protein sequence ID" value="KAK1128921.1"/>
    <property type="molecule type" value="Genomic_DNA"/>
</dbReference>
<evidence type="ECO:0000313" key="2">
    <source>
        <dbReference type="Proteomes" id="UP001177670"/>
    </source>
</evidence>
<keyword evidence="2" id="KW-1185">Reference proteome</keyword>
<dbReference type="AlphaFoldDB" id="A0AA40KQC6"/>
<organism evidence="1 2">
    <name type="scientific">Melipona bicolor</name>
    <dbReference type="NCBI Taxonomy" id="60889"/>
    <lineage>
        <taxon>Eukaryota</taxon>
        <taxon>Metazoa</taxon>
        <taxon>Ecdysozoa</taxon>
        <taxon>Arthropoda</taxon>
        <taxon>Hexapoda</taxon>
        <taxon>Insecta</taxon>
        <taxon>Pterygota</taxon>
        <taxon>Neoptera</taxon>
        <taxon>Endopterygota</taxon>
        <taxon>Hymenoptera</taxon>
        <taxon>Apocrita</taxon>
        <taxon>Aculeata</taxon>
        <taxon>Apoidea</taxon>
        <taxon>Anthophila</taxon>
        <taxon>Apidae</taxon>
        <taxon>Melipona</taxon>
    </lineage>
</organism>
<evidence type="ECO:0000313" key="1">
    <source>
        <dbReference type="EMBL" id="KAK1128921.1"/>
    </source>
</evidence>
<reference evidence="1" key="1">
    <citation type="submission" date="2021-10" db="EMBL/GenBank/DDBJ databases">
        <title>Melipona bicolor Genome sequencing and assembly.</title>
        <authorList>
            <person name="Araujo N.S."/>
            <person name="Arias M.C."/>
        </authorList>
    </citation>
    <scope>NUCLEOTIDE SEQUENCE</scope>
    <source>
        <strain evidence="1">USP_2M_L1-L4_2017</strain>
        <tissue evidence="1">Whole body</tissue>
    </source>
</reference>
<protein>
    <submittedName>
        <fullName evidence="1">Uncharacterized protein</fullName>
    </submittedName>
</protein>
<sequence length="89" mass="9787">IPNFQLPYLAIANAVQQRQVLFNEFLLNENTGKITRNLSKSTLGITIVAGNIYFCARSQQTDEGQTARVERAESACILSGALRRTVEGS</sequence>
<proteinExistence type="predicted"/>
<feature type="non-terminal residue" evidence="1">
    <location>
        <position position="1"/>
    </location>
</feature>
<name>A0AA40KQC6_9HYME</name>
<accession>A0AA40KQC6</accession>
<dbReference type="Proteomes" id="UP001177670">
    <property type="component" value="Unassembled WGS sequence"/>
</dbReference>